<dbReference type="AlphaFoldDB" id="A0A2M9CW92"/>
<dbReference type="Gene3D" id="3.30.70.2660">
    <property type="match status" value="1"/>
</dbReference>
<keyword evidence="3" id="KW-1185">Reference proteome</keyword>
<keyword evidence="1" id="KW-0051">Antiviral defense</keyword>
<dbReference type="InterPro" id="IPR013337">
    <property type="entry name" value="CRISPR-assoc_prot_Cas5_Tneap"/>
</dbReference>
<gene>
    <name evidence="2" type="ORF">BXY57_1759</name>
</gene>
<sequence length="276" mass="32912">MYFLRLQIYQPQAHYRIPFTYQRRHTYPIPPYSTVIGFLCNVLGIDDPVKTEKIGNNSVVLYEQLKKIKISIAGRFESKTTEYIWFRNLSATAHEKRFASVNNRFINGHVEHIGGQSPVLIDILDEVNLIIYLAHEDKGFLELIKSSIEFPVRRLEILHLGRAEDWIVIKEISAVSELNFPVKRNDMRTDYFFWIPEKMYVTNHDLLPSDFHQFQGLLFRITTWWEVRDFEKTYNRHGYRNFQYMPVKLNDGLFVRQQFMIDEQHKNFPVFLADLN</sequence>
<evidence type="ECO:0000313" key="2">
    <source>
        <dbReference type="EMBL" id="PJJ76155.1"/>
    </source>
</evidence>
<dbReference type="GO" id="GO:0051607">
    <property type="term" value="P:defense response to virus"/>
    <property type="evidence" value="ECO:0007669"/>
    <property type="project" value="UniProtKB-KW"/>
</dbReference>
<dbReference type="NCBIfam" id="TIGR01895">
    <property type="entry name" value="cas_Cas5t"/>
    <property type="match status" value="1"/>
</dbReference>
<name>A0A2M9CW92_9BACT</name>
<proteinExistence type="predicted"/>
<organism evidence="2 3">
    <name type="scientific">Thermoflavifilum aggregans</name>
    <dbReference type="NCBI Taxonomy" id="454188"/>
    <lineage>
        <taxon>Bacteria</taxon>
        <taxon>Pseudomonadati</taxon>
        <taxon>Bacteroidota</taxon>
        <taxon>Chitinophagia</taxon>
        <taxon>Chitinophagales</taxon>
        <taxon>Chitinophagaceae</taxon>
        <taxon>Thermoflavifilum</taxon>
    </lineage>
</organism>
<reference evidence="2 3" key="1">
    <citation type="submission" date="2017-11" db="EMBL/GenBank/DDBJ databases">
        <title>Genomic Encyclopedia of Archaeal and Bacterial Type Strains, Phase II (KMG-II): From Individual Species to Whole Genera.</title>
        <authorList>
            <person name="Goeker M."/>
        </authorList>
    </citation>
    <scope>NUCLEOTIDE SEQUENCE [LARGE SCALE GENOMIC DNA]</scope>
    <source>
        <strain evidence="2 3">DSM 27268</strain>
    </source>
</reference>
<dbReference type="InterPro" id="IPR013422">
    <property type="entry name" value="CRISPR-assoc_prot_Cas5_N"/>
</dbReference>
<evidence type="ECO:0000313" key="3">
    <source>
        <dbReference type="Proteomes" id="UP000230000"/>
    </source>
</evidence>
<dbReference type="RefSeq" id="WP_100314674.1">
    <property type="nucleotide sequence ID" value="NZ_PGFG01000001.1"/>
</dbReference>
<evidence type="ECO:0000256" key="1">
    <source>
        <dbReference type="ARBA" id="ARBA00023118"/>
    </source>
</evidence>
<dbReference type="GO" id="GO:0043571">
    <property type="term" value="P:maintenance of CRISPR repeat elements"/>
    <property type="evidence" value="ECO:0007669"/>
    <property type="project" value="InterPro"/>
</dbReference>
<accession>A0A2M9CW92</accession>
<dbReference type="NCBIfam" id="TIGR02593">
    <property type="entry name" value="CRISPR_cas5"/>
    <property type="match status" value="1"/>
</dbReference>
<dbReference type="Proteomes" id="UP000230000">
    <property type="component" value="Unassembled WGS sequence"/>
</dbReference>
<dbReference type="InterPro" id="IPR021124">
    <property type="entry name" value="CRISPR-assoc_prot_Cas5"/>
</dbReference>
<protein>
    <submittedName>
        <fullName evidence="2">CRISPR-associated protein Cas5t</fullName>
    </submittedName>
</protein>
<comment type="caution">
    <text evidence="2">The sequence shown here is derived from an EMBL/GenBank/DDBJ whole genome shotgun (WGS) entry which is preliminary data.</text>
</comment>
<dbReference type="Pfam" id="PF09704">
    <property type="entry name" value="Cas_Cas5d"/>
    <property type="match status" value="1"/>
</dbReference>
<dbReference type="EMBL" id="PGFG01000001">
    <property type="protein sequence ID" value="PJJ76155.1"/>
    <property type="molecule type" value="Genomic_DNA"/>
</dbReference>